<evidence type="ECO:0000313" key="10">
    <source>
        <dbReference type="Proteomes" id="UP000572051"/>
    </source>
</evidence>
<dbReference type="InterPro" id="IPR036259">
    <property type="entry name" value="MFS_trans_sf"/>
</dbReference>
<dbReference type="Proteomes" id="UP000572051">
    <property type="component" value="Unassembled WGS sequence"/>
</dbReference>
<evidence type="ECO:0000256" key="3">
    <source>
        <dbReference type="ARBA" id="ARBA00022475"/>
    </source>
</evidence>
<feature type="transmembrane region" description="Helical" evidence="7">
    <location>
        <begin position="361"/>
        <end position="382"/>
    </location>
</feature>
<feature type="transmembrane region" description="Helical" evidence="7">
    <location>
        <begin position="294"/>
        <end position="321"/>
    </location>
</feature>
<keyword evidence="5 7" id="KW-1133">Transmembrane helix</keyword>
<reference evidence="9 10" key="1">
    <citation type="submission" date="2020-07" db="EMBL/GenBank/DDBJ databases">
        <title>Sequencing the genomes of 1000 actinobacteria strains.</title>
        <authorList>
            <person name="Klenk H.-P."/>
        </authorList>
    </citation>
    <scope>NUCLEOTIDE SEQUENCE [LARGE SCALE GENOMIC DNA]</scope>
    <source>
        <strain evidence="9 10">DSM 44442</strain>
    </source>
</reference>
<accession>A0A7Z0ELF2</accession>
<feature type="transmembrane region" description="Helical" evidence="7">
    <location>
        <begin position="21"/>
        <end position="46"/>
    </location>
</feature>
<feature type="transmembrane region" description="Helical" evidence="7">
    <location>
        <begin position="115"/>
        <end position="136"/>
    </location>
</feature>
<dbReference type="Gene3D" id="1.20.1250.20">
    <property type="entry name" value="MFS general substrate transporter like domains"/>
    <property type="match status" value="1"/>
</dbReference>
<feature type="transmembrane region" description="Helical" evidence="7">
    <location>
        <begin position="176"/>
        <end position="198"/>
    </location>
</feature>
<dbReference type="PANTHER" id="PTHR42718:SF46">
    <property type="entry name" value="BLR6921 PROTEIN"/>
    <property type="match status" value="1"/>
</dbReference>
<feature type="domain" description="Major facilitator superfamily (MFS) profile" evidence="8">
    <location>
        <begin position="24"/>
        <end position="491"/>
    </location>
</feature>
<evidence type="ECO:0000256" key="1">
    <source>
        <dbReference type="ARBA" id="ARBA00004651"/>
    </source>
</evidence>
<keyword evidence="2" id="KW-0813">Transport</keyword>
<feature type="transmembrane region" description="Helical" evidence="7">
    <location>
        <begin position="333"/>
        <end position="354"/>
    </location>
</feature>
<comment type="caution">
    <text evidence="9">The sequence shown here is derived from an EMBL/GenBank/DDBJ whole genome shotgun (WGS) entry which is preliminary data.</text>
</comment>
<dbReference type="InterPro" id="IPR004638">
    <property type="entry name" value="EmrB-like"/>
</dbReference>
<feature type="transmembrane region" description="Helical" evidence="7">
    <location>
        <begin position="468"/>
        <end position="486"/>
    </location>
</feature>
<proteinExistence type="predicted"/>
<dbReference type="RefSeq" id="WP_179822482.1">
    <property type="nucleotide sequence ID" value="NZ_JACCFS010000001.1"/>
</dbReference>
<dbReference type="AlphaFoldDB" id="A0A7Z0ELF2"/>
<feature type="transmembrane region" description="Helical" evidence="7">
    <location>
        <begin position="90"/>
        <end position="109"/>
    </location>
</feature>
<evidence type="ECO:0000259" key="8">
    <source>
        <dbReference type="PROSITE" id="PS50850"/>
    </source>
</evidence>
<dbReference type="GO" id="GO:0005886">
    <property type="term" value="C:plasma membrane"/>
    <property type="evidence" value="ECO:0007669"/>
    <property type="project" value="UniProtKB-SubCell"/>
</dbReference>
<feature type="transmembrane region" description="Helical" evidence="7">
    <location>
        <begin position="388"/>
        <end position="412"/>
    </location>
</feature>
<sequence>MTKDRPATRAGTSPARVDAPLVRLAAVLLVGAVATMLDSTIVAVAIDGLARVFGSPLSTVQWVGTAYLLAMASVIPLSGWALDRFGARRAWIVAMLLFGAGSALSATAWSLASLVAFRVVTGLGAGLVLPLVIAILARAAGPGRLGRAMAMVTVPGQLAPVLGPLAGGLLLDGPGWRWLFLVHPPVAVLAVLAAVAVLPDDPAGGGDGAVDGDAEGDAVAGERRLDLVGLALLSPALAALLYGLSTLGSGGGPTAAALTGAGLVLGGAFVWHALRRRPAGSPAPVLDLRLFRQFRFTLGAALMFVFGAGIWAPMFVIPLFYQQARGASALEAGLLLAPQGLGMAVAVLCVGGLADRTAPRLLVVGGMALAAAATVPFAFATAHTPDLLLGAALFGRGVGLGAAGIPVMAVAYRGLAPGRIPRATSALTVLQRIGAAAGTAGLALVLTRVAAAVAGPGAPVPVAAFQSAFWWMIGLTAVALVPALLLPSTPPTDDLEGRP</sequence>
<evidence type="ECO:0000256" key="4">
    <source>
        <dbReference type="ARBA" id="ARBA00022692"/>
    </source>
</evidence>
<evidence type="ECO:0000256" key="5">
    <source>
        <dbReference type="ARBA" id="ARBA00022989"/>
    </source>
</evidence>
<dbReference type="Gene3D" id="1.20.1720.10">
    <property type="entry name" value="Multidrug resistance protein D"/>
    <property type="match status" value="1"/>
</dbReference>
<feature type="transmembrane region" description="Helical" evidence="7">
    <location>
        <begin position="66"/>
        <end position="83"/>
    </location>
</feature>
<feature type="transmembrane region" description="Helical" evidence="7">
    <location>
        <begin position="433"/>
        <end position="456"/>
    </location>
</feature>
<evidence type="ECO:0000256" key="2">
    <source>
        <dbReference type="ARBA" id="ARBA00022448"/>
    </source>
</evidence>
<name>A0A7Z0ELF2_9ACTN</name>
<keyword evidence="3" id="KW-1003">Cell membrane</keyword>
<protein>
    <submittedName>
        <fullName evidence="9">EmrB/QacA subfamily drug resistance transporter</fullName>
    </submittedName>
</protein>
<keyword evidence="4 7" id="KW-0812">Transmembrane</keyword>
<evidence type="ECO:0000313" key="9">
    <source>
        <dbReference type="EMBL" id="NYJ34029.1"/>
    </source>
</evidence>
<dbReference type="InterPro" id="IPR011701">
    <property type="entry name" value="MFS"/>
</dbReference>
<comment type="subcellular location">
    <subcellularLocation>
        <location evidence="1">Cell membrane</location>
        <topology evidence="1">Multi-pass membrane protein</topology>
    </subcellularLocation>
</comment>
<dbReference type="EMBL" id="JACCFS010000001">
    <property type="protein sequence ID" value="NYJ34029.1"/>
    <property type="molecule type" value="Genomic_DNA"/>
</dbReference>
<dbReference type="SUPFAM" id="SSF103473">
    <property type="entry name" value="MFS general substrate transporter"/>
    <property type="match status" value="2"/>
</dbReference>
<evidence type="ECO:0000256" key="6">
    <source>
        <dbReference type="ARBA" id="ARBA00023136"/>
    </source>
</evidence>
<dbReference type="PROSITE" id="PS50850">
    <property type="entry name" value="MFS"/>
    <property type="match status" value="1"/>
</dbReference>
<dbReference type="GO" id="GO:0022857">
    <property type="term" value="F:transmembrane transporter activity"/>
    <property type="evidence" value="ECO:0007669"/>
    <property type="project" value="InterPro"/>
</dbReference>
<feature type="transmembrane region" description="Helical" evidence="7">
    <location>
        <begin position="256"/>
        <end position="274"/>
    </location>
</feature>
<organism evidence="9 10">
    <name type="scientific">Nocardiopsis aegyptia</name>
    <dbReference type="NCBI Taxonomy" id="220378"/>
    <lineage>
        <taxon>Bacteria</taxon>
        <taxon>Bacillati</taxon>
        <taxon>Actinomycetota</taxon>
        <taxon>Actinomycetes</taxon>
        <taxon>Streptosporangiales</taxon>
        <taxon>Nocardiopsidaceae</taxon>
        <taxon>Nocardiopsis</taxon>
    </lineage>
</organism>
<keyword evidence="10" id="KW-1185">Reference proteome</keyword>
<feature type="transmembrane region" description="Helical" evidence="7">
    <location>
        <begin position="227"/>
        <end position="244"/>
    </location>
</feature>
<keyword evidence="6 7" id="KW-0472">Membrane</keyword>
<dbReference type="Pfam" id="PF07690">
    <property type="entry name" value="MFS_1"/>
    <property type="match status" value="1"/>
</dbReference>
<dbReference type="NCBIfam" id="TIGR00711">
    <property type="entry name" value="efflux_EmrB"/>
    <property type="match status" value="1"/>
</dbReference>
<dbReference type="PANTHER" id="PTHR42718">
    <property type="entry name" value="MAJOR FACILITATOR SUPERFAMILY MULTIDRUG TRANSPORTER MFSC"/>
    <property type="match status" value="1"/>
</dbReference>
<feature type="transmembrane region" description="Helical" evidence="7">
    <location>
        <begin position="148"/>
        <end position="170"/>
    </location>
</feature>
<evidence type="ECO:0000256" key="7">
    <source>
        <dbReference type="SAM" id="Phobius"/>
    </source>
</evidence>
<gene>
    <name evidence="9" type="ORF">HNR10_001910</name>
</gene>
<dbReference type="InterPro" id="IPR020846">
    <property type="entry name" value="MFS_dom"/>
</dbReference>